<dbReference type="InterPro" id="IPR052945">
    <property type="entry name" value="Mitotic_Regulator"/>
</dbReference>
<dbReference type="OrthoDB" id="41194at2759"/>
<dbReference type="EMBL" id="CAICTM010000869">
    <property type="protein sequence ID" value="CAB9517635.1"/>
    <property type="molecule type" value="Genomic_DNA"/>
</dbReference>
<dbReference type="SUPFAM" id="SSF81901">
    <property type="entry name" value="HCP-like"/>
    <property type="match status" value="1"/>
</dbReference>
<dbReference type="GO" id="GO:0016567">
    <property type="term" value="P:protein ubiquitination"/>
    <property type="evidence" value="ECO:0007669"/>
    <property type="project" value="InterPro"/>
</dbReference>
<comment type="caution">
    <text evidence="2">The sequence shown here is derived from an EMBL/GenBank/DDBJ whole genome shotgun (WGS) entry which is preliminary data.</text>
</comment>
<dbReference type="Pfam" id="PF08238">
    <property type="entry name" value="Sel1"/>
    <property type="match status" value="3"/>
</dbReference>
<dbReference type="SMART" id="SM00671">
    <property type="entry name" value="SEL1"/>
    <property type="match status" value="3"/>
</dbReference>
<evidence type="ECO:0000259" key="1">
    <source>
        <dbReference type="PROSITE" id="PS50800"/>
    </source>
</evidence>
<dbReference type="AlphaFoldDB" id="A0A9N8EC11"/>
<dbReference type="Gene3D" id="3.30.40.10">
    <property type="entry name" value="Zinc/RING finger domain, C3HC4 (zinc finger)"/>
    <property type="match status" value="1"/>
</dbReference>
<evidence type="ECO:0000313" key="3">
    <source>
        <dbReference type="Proteomes" id="UP001153069"/>
    </source>
</evidence>
<dbReference type="GO" id="GO:0004842">
    <property type="term" value="F:ubiquitin-protein transferase activity"/>
    <property type="evidence" value="ECO:0007669"/>
    <property type="project" value="InterPro"/>
</dbReference>
<accession>A0A9N8EC11</accession>
<dbReference type="SUPFAM" id="SSF57850">
    <property type="entry name" value="RING/U-box"/>
    <property type="match status" value="1"/>
</dbReference>
<reference evidence="2" key="1">
    <citation type="submission" date="2020-06" db="EMBL/GenBank/DDBJ databases">
        <authorList>
            <consortium name="Plant Systems Biology data submission"/>
        </authorList>
    </citation>
    <scope>NUCLEOTIDE SEQUENCE</scope>
    <source>
        <strain evidence="2">D6</strain>
    </source>
</reference>
<dbReference type="PANTHER" id="PTHR43628:SF1">
    <property type="entry name" value="CHITIN SYNTHASE REGULATORY FACTOR 2-RELATED"/>
    <property type="match status" value="1"/>
</dbReference>
<dbReference type="Proteomes" id="UP001153069">
    <property type="component" value="Unassembled WGS sequence"/>
</dbReference>
<proteinExistence type="predicted"/>
<keyword evidence="3" id="KW-1185">Reference proteome</keyword>
<sequence length="311" mass="34743">MTSLTSAEVNELSLTELRNECSRARLAVTGNSNTLRKRLRELLAVQAFISFRPKNKRQKKDPAADLICPITRELPWVPIIAQDGRIYEAAAIKTYFATQRQNGAPIKSPYTNAPMADTLLPVPHIKGLIETLVENEAIQGDALDAWNKKVKQMQKKDNLLQKANDGDSESMYTAARRYDDGLDGFEKDQSLAYQWYKKSHEAGNVKGTAMLGQCRVHGWGVEQSFPIGIHYLTRAAENGSDYAAYVLGKAFAKGRYGMTVNNKEAIFWLQKSLGDCAHQHAAESVKAKAQQFLGELQSQNIADNNYLEWST</sequence>
<dbReference type="Gene3D" id="1.25.40.10">
    <property type="entry name" value="Tetratricopeptide repeat domain"/>
    <property type="match status" value="1"/>
</dbReference>
<organism evidence="2 3">
    <name type="scientific">Seminavis robusta</name>
    <dbReference type="NCBI Taxonomy" id="568900"/>
    <lineage>
        <taxon>Eukaryota</taxon>
        <taxon>Sar</taxon>
        <taxon>Stramenopiles</taxon>
        <taxon>Ochrophyta</taxon>
        <taxon>Bacillariophyta</taxon>
        <taxon>Bacillariophyceae</taxon>
        <taxon>Bacillariophycidae</taxon>
        <taxon>Naviculales</taxon>
        <taxon>Naviculaceae</taxon>
        <taxon>Seminavis</taxon>
    </lineage>
</organism>
<evidence type="ECO:0000313" key="2">
    <source>
        <dbReference type="EMBL" id="CAB9517635.1"/>
    </source>
</evidence>
<dbReference type="InterPro" id="IPR013083">
    <property type="entry name" value="Znf_RING/FYVE/PHD"/>
</dbReference>
<dbReference type="InterPro" id="IPR003613">
    <property type="entry name" value="Ubox_domain"/>
</dbReference>
<dbReference type="SMART" id="SM00513">
    <property type="entry name" value="SAP"/>
    <property type="match status" value="1"/>
</dbReference>
<dbReference type="PROSITE" id="PS50800">
    <property type="entry name" value="SAP"/>
    <property type="match status" value="1"/>
</dbReference>
<dbReference type="SMART" id="SM00504">
    <property type="entry name" value="Ubox"/>
    <property type="match status" value="1"/>
</dbReference>
<dbReference type="InterPro" id="IPR011990">
    <property type="entry name" value="TPR-like_helical_dom_sf"/>
</dbReference>
<gene>
    <name evidence="2" type="ORF">SEMRO_870_G213590.1</name>
</gene>
<dbReference type="InterPro" id="IPR006597">
    <property type="entry name" value="Sel1-like"/>
</dbReference>
<dbReference type="PANTHER" id="PTHR43628">
    <property type="entry name" value="ACTIVATOR OF C KINASE PROTEIN 1-RELATED"/>
    <property type="match status" value="1"/>
</dbReference>
<dbReference type="InterPro" id="IPR003034">
    <property type="entry name" value="SAP_dom"/>
</dbReference>
<name>A0A9N8EC11_9STRA</name>
<protein>
    <submittedName>
        <fullName evidence="2">Sel1 domain protein repeat-containing protein</fullName>
    </submittedName>
</protein>
<feature type="domain" description="SAP" evidence="1">
    <location>
        <begin position="9"/>
        <end position="43"/>
    </location>
</feature>